<organism evidence="3 4">
    <name type="scientific">Penicillium desertorum</name>
    <dbReference type="NCBI Taxonomy" id="1303715"/>
    <lineage>
        <taxon>Eukaryota</taxon>
        <taxon>Fungi</taxon>
        <taxon>Dikarya</taxon>
        <taxon>Ascomycota</taxon>
        <taxon>Pezizomycotina</taxon>
        <taxon>Eurotiomycetes</taxon>
        <taxon>Eurotiomycetidae</taxon>
        <taxon>Eurotiales</taxon>
        <taxon>Aspergillaceae</taxon>
        <taxon>Penicillium</taxon>
    </lineage>
</organism>
<evidence type="ECO:0000313" key="4">
    <source>
        <dbReference type="Proteomes" id="UP001147760"/>
    </source>
</evidence>
<dbReference type="Proteomes" id="UP001147760">
    <property type="component" value="Unassembled WGS sequence"/>
</dbReference>
<gene>
    <name evidence="3" type="ORF">N7530_009745</name>
</gene>
<feature type="region of interest" description="Disordered" evidence="2">
    <location>
        <begin position="1"/>
        <end position="44"/>
    </location>
</feature>
<dbReference type="AlphaFoldDB" id="A0A9X0BIG5"/>
<keyword evidence="4" id="KW-1185">Reference proteome</keyword>
<name>A0A9X0BIG5_9EURO</name>
<reference evidence="3" key="2">
    <citation type="journal article" date="2023" name="IMA Fungus">
        <title>Comparative genomic study of the Penicillium genus elucidates a diverse pangenome and 15 lateral gene transfer events.</title>
        <authorList>
            <person name="Petersen C."/>
            <person name="Sorensen T."/>
            <person name="Nielsen M.R."/>
            <person name="Sondergaard T.E."/>
            <person name="Sorensen J.L."/>
            <person name="Fitzpatrick D.A."/>
            <person name="Frisvad J.C."/>
            <person name="Nielsen K.L."/>
        </authorList>
    </citation>
    <scope>NUCLEOTIDE SEQUENCE</scope>
    <source>
        <strain evidence="3">IBT 17660</strain>
    </source>
</reference>
<evidence type="ECO:0000256" key="1">
    <source>
        <dbReference type="SAM" id="Coils"/>
    </source>
</evidence>
<protein>
    <submittedName>
        <fullName evidence="3">Uncharacterized protein</fullName>
    </submittedName>
</protein>
<dbReference type="OrthoDB" id="4323916at2759"/>
<accession>A0A9X0BIG5</accession>
<proteinExistence type="predicted"/>
<feature type="coiled-coil region" evidence="1">
    <location>
        <begin position="93"/>
        <end position="123"/>
    </location>
</feature>
<evidence type="ECO:0000256" key="2">
    <source>
        <dbReference type="SAM" id="MobiDB-lite"/>
    </source>
</evidence>
<sequence length="179" mass="20172">MDSPNRELDAQPRSPKELLCPPPEHQGTFSICPSDPATEQWPSPEGILPQDTLLQTLDEPLQPLVEESMQSIQPSTQQAAEALRLYSTLCEAYNAKKAESQHLENENEALRIANINLLEQQRALECHHTDQEALITYYGQIFDKVRGEMAGVIRDWESPLTEATSEKVDEINEETSRST</sequence>
<feature type="compositionally biased region" description="Basic and acidic residues" evidence="2">
    <location>
        <begin position="1"/>
        <end position="16"/>
    </location>
</feature>
<keyword evidence="1" id="KW-0175">Coiled coil</keyword>
<evidence type="ECO:0000313" key="3">
    <source>
        <dbReference type="EMBL" id="KAJ5465958.1"/>
    </source>
</evidence>
<reference evidence="3" key="1">
    <citation type="submission" date="2022-12" db="EMBL/GenBank/DDBJ databases">
        <authorList>
            <person name="Petersen C."/>
        </authorList>
    </citation>
    <scope>NUCLEOTIDE SEQUENCE</scope>
    <source>
        <strain evidence="3">IBT 17660</strain>
    </source>
</reference>
<comment type="caution">
    <text evidence="3">The sequence shown here is derived from an EMBL/GenBank/DDBJ whole genome shotgun (WGS) entry which is preliminary data.</text>
</comment>
<dbReference type="EMBL" id="JAPWDO010000006">
    <property type="protein sequence ID" value="KAJ5465958.1"/>
    <property type="molecule type" value="Genomic_DNA"/>
</dbReference>